<dbReference type="eggNOG" id="COG0628">
    <property type="taxonomic scope" value="Bacteria"/>
</dbReference>
<sequence>MMKKPWIKFALKAFLIAALIFIIYRLMNIRIIKDVVSMIFISFLLSYVLKPIQEFLYKKGINKKASAIILILSIIGIIAGFVIYFVPIVLKEGEHFYESLEDIKNSMSYMYSTIMEKNKFFMYLNGELEYRVRSFTNSLLLKVLDGVVSFGENVLSFAVVPVLSYYFLGEGEFFYNKFMLLIPRTKRTATRNIFNDIDKILSRYVASQFLLSILIGGFTFIVLISLKVDFPIILSVINGIANIIPYFGPIIGAVPPILMALLISPSKALWVTVLLLIIQQIEGNILSPKIIGDSISMHPIIVIILLILGGKIGGFTGMVLAVPLGVVIKIIYEDVNYYLF</sequence>
<evidence type="ECO:0000256" key="6">
    <source>
        <dbReference type="ARBA" id="ARBA00022989"/>
    </source>
</evidence>
<evidence type="ECO:0000313" key="9">
    <source>
        <dbReference type="EMBL" id="SFF51993.1"/>
    </source>
</evidence>
<keyword evidence="5 8" id="KW-0812">Transmembrane</keyword>
<dbReference type="AlphaFoldDB" id="A0A1I2JDR4"/>
<gene>
    <name evidence="9" type="ORF">SAMN04487885_101337</name>
</gene>
<feature type="transmembrane region" description="Helical" evidence="8">
    <location>
        <begin position="232"/>
        <end position="251"/>
    </location>
</feature>
<name>A0A1I2JDR4_9CLOT</name>
<keyword evidence="6 8" id="KW-1133">Transmembrane helix</keyword>
<evidence type="ECO:0000256" key="1">
    <source>
        <dbReference type="ARBA" id="ARBA00004651"/>
    </source>
</evidence>
<feature type="transmembrane region" description="Helical" evidence="8">
    <location>
        <begin position="143"/>
        <end position="168"/>
    </location>
</feature>
<dbReference type="Proteomes" id="UP000182135">
    <property type="component" value="Unassembled WGS sequence"/>
</dbReference>
<evidence type="ECO:0000256" key="2">
    <source>
        <dbReference type="ARBA" id="ARBA00009773"/>
    </source>
</evidence>
<feature type="transmembrane region" description="Helical" evidence="8">
    <location>
        <begin position="257"/>
        <end position="278"/>
    </location>
</feature>
<dbReference type="Pfam" id="PF01594">
    <property type="entry name" value="AI-2E_transport"/>
    <property type="match status" value="1"/>
</dbReference>
<evidence type="ECO:0000256" key="5">
    <source>
        <dbReference type="ARBA" id="ARBA00022692"/>
    </source>
</evidence>
<dbReference type="STRING" id="1529.SAMN04487885_101337"/>
<comment type="similarity">
    <text evidence="2">Belongs to the autoinducer-2 exporter (AI-2E) (TC 2.A.86) family.</text>
</comment>
<evidence type="ECO:0000256" key="7">
    <source>
        <dbReference type="ARBA" id="ARBA00023136"/>
    </source>
</evidence>
<dbReference type="PANTHER" id="PTHR21716:SF53">
    <property type="entry name" value="PERMEASE PERM-RELATED"/>
    <property type="match status" value="1"/>
</dbReference>
<dbReference type="OrthoDB" id="9793390at2"/>
<keyword evidence="7 8" id="KW-0472">Membrane</keyword>
<accession>A0A1I2JDR4</accession>
<keyword evidence="4" id="KW-1003">Cell membrane</keyword>
<evidence type="ECO:0000313" key="10">
    <source>
        <dbReference type="Proteomes" id="UP000182135"/>
    </source>
</evidence>
<feature type="transmembrane region" description="Helical" evidence="8">
    <location>
        <begin position="204"/>
        <end position="225"/>
    </location>
</feature>
<dbReference type="PANTHER" id="PTHR21716">
    <property type="entry name" value="TRANSMEMBRANE PROTEIN"/>
    <property type="match status" value="1"/>
</dbReference>
<comment type="subcellular location">
    <subcellularLocation>
        <location evidence="1">Cell membrane</location>
        <topology evidence="1">Multi-pass membrane protein</topology>
    </subcellularLocation>
</comment>
<dbReference type="EMBL" id="FOOE01000001">
    <property type="protein sequence ID" value="SFF51993.1"/>
    <property type="molecule type" value="Genomic_DNA"/>
</dbReference>
<reference evidence="9 10" key="1">
    <citation type="submission" date="2016-10" db="EMBL/GenBank/DDBJ databases">
        <authorList>
            <person name="de Groot N.N."/>
        </authorList>
    </citation>
    <scope>NUCLEOTIDE SEQUENCE [LARGE SCALE GENOMIC DNA]</scope>
    <source>
        <strain evidence="9 10">NLAE-zl-G419</strain>
    </source>
</reference>
<organism evidence="9 10">
    <name type="scientific">Clostridium cadaveris</name>
    <dbReference type="NCBI Taxonomy" id="1529"/>
    <lineage>
        <taxon>Bacteria</taxon>
        <taxon>Bacillati</taxon>
        <taxon>Bacillota</taxon>
        <taxon>Clostridia</taxon>
        <taxon>Eubacteriales</taxon>
        <taxon>Clostridiaceae</taxon>
        <taxon>Clostridium</taxon>
    </lineage>
</organism>
<keyword evidence="3" id="KW-0813">Transport</keyword>
<feature type="transmembrane region" description="Helical" evidence="8">
    <location>
        <begin position="6"/>
        <end position="24"/>
    </location>
</feature>
<dbReference type="GO" id="GO:0055085">
    <property type="term" value="P:transmembrane transport"/>
    <property type="evidence" value="ECO:0007669"/>
    <property type="project" value="TreeGrafter"/>
</dbReference>
<dbReference type="InterPro" id="IPR002549">
    <property type="entry name" value="AI-2E-like"/>
</dbReference>
<evidence type="ECO:0000256" key="4">
    <source>
        <dbReference type="ARBA" id="ARBA00022475"/>
    </source>
</evidence>
<evidence type="ECO:0000256" key="3">
    <source>
        <dbReference type="ARBA" id="ARBA00022448"/>
    </source>
</evidence>
<feature type="transmembrane region" description="Helical" evidence="8">
    <location>
        <begin position="31"/>
        <end position="49"/>
    </location>
</feature>
<keyword evidence="10" id="KW-1185">Reference proteome</keyword>
<evidence type="ECO:0000256" key="8">
    <source>
        <dbReference type="SAM" id="Phobius"/>
    </source>
</evidence>
<proteinExistence type="inferred from homology"/>
<feature type="transmembrane region" description="Helical" evidence="8">
    <location>
        <begin position="69"/>
        <end position="90"/>
    </location>
</feature>
<dbReference type="GO" id="GO:0005886">
    <property type="term" value="C:plasma membrane"/>
    <property type="evidence" value="ECO:0007669"/>
    <property type="project" value="UniProtKB-SubCell"/>
</dbReference>
<protein>
    <submittedName>
        <fullName evidence="9">Predicted PurR-regulated permease PerM</fullName>
    </submittedName>
</protein>